<feature type="transmembrane region" description="Helical" evidence="1">
    <location>
        <begin position="499"/>
        <end position="519"/>
    </location>
</feature>
<dbReference type="EMBL" id="MPDM01000002">
    <property type="protein sequence ID" value="OKL50338.1"/>
    <property type="molecule type" value="Genomic_DNA"/>
</dbReference>
<feature type="transmembrane region" description="Helical" evidence="1">
    <location>
        <begin position="60"/>
        <end position="82"/>
    </location>
</feature>
<dbReference type="OrthoDB" id="3261041at2"/>
<evidence type="ECO:0008006" key="4">
    <source>
        <dbReference type="Google" id="ProtNLM"/>
    </source>
</evidence>
<feature type="transmembrane region" description="Helical" evidence="1">
    <location>
        <begin position="525"/>
        <end position="547"/>
    </location>
</feature>
<feature type="transmembrane region" description="Helical" evidence="1">
    <location>
        <begin position="446"/>
        <end position="467"/>
    </location>
</feature>
<feature type="transmembrane region" description="Helical" evidence="1">
    <location>
        <begin position="102"/>
        <end position="124"/>
    </location>
</feature>
<name>A0A1Q5PRX1_9ACTO</name>
<feature type="transmembrane region" description="Helical" evidence="1">
    <location>
        <begin position="335"/>
        <end position="355"/>
    </location>
</feature>
<proteinExistence type="predicted"/>
<organism evidence="2 3">
    <name type="scientific">Boudabousia marimammalium</name>
    <dbReference type="NCBI Taxonomy" id="156892"/>
    <lineage>
        <taxon>Bacteria</taxon>
        <taxon>Bacillati</taxon>
        <taxon>Actinomycetota</taxon>
        <taxon>Actinomycetes</taxon>
        <taxon>Actinomycetales</taxon>
        <taxon>Actinomycetaceae</taxon>
        <taxon>Boudabousia</taxon>
    </lineage>
</organism>
<feature type="transmembrane region" description="Helical" evidence="1">
    <location>
        <begin position="176"/>
        <end position="200"/>
    </location>
</feature>
<accession>A0A1Q5PRX1</accession>
<feature type="transmembrane region" description="Helical" evidence="1">
    <location>
        <begin position="417"/>
        <end position="440"/>
    </location>
</feature>
<evidence type="ECO:0000313" key="2">
    <source>
        <dbReference type="EMBL" id="OKL50338.1"/>
    </source>
</evidence>
<evidence type="ECO:0000313" key="3">
    <source>
        <dbReference type="Proteomes" id="UP000186465"/>
    </source>
</evidence>
<feature type="transmembrane region" description="Helical" evidence="1">
    <location>
        <begin position="28"/>
        <end position="53"/>
    </location>
</feature>
<sequence length="572" mass="62076">MVGTLVKLRFKLTWNNLKRNTAQLVGAIFGYLYLVGLLVGAVAGLIAGAYAGYMSQIGQLLPIAGLGLLLLSVLGPVVLASLDESVEPKLFVNTNVPDRKFAISFILAENLSSDGLLTAVLLLLPAAGWLIAGDIPAAFVTFLIAPGAYLLVAGASRVTAVLADRIISAKRGVKTALNLILFALMMLFFIGFGYGINVVIKYGIGTLDILSTTAWVLGWTPLGAPFIAAHYASLGQWWAVTLTLLITYVTAALLIWVWIRLLPQAMSGVAENCPDWERLYAQQNSRTAHLTAARLDSSQQRFLPTTDWFRRLGASPATAGTAARSLKYWFKDPRYSMGLILPAIFILGAYLMGQVATFNLDVDEASGVATTNNWLVYYFLIFAFASTGMMTMADTAMDSTAFWHHGTSGMKGREDRLGRLLGALIWQLPYLSALLLLAVFLFDINWILLVTLSFPLLFTLQGVGLFVSARFVYPTKAPGTNGLSNSGAGASGWQALVQFVTYLVVSVLTFPGWGLYLILSYTAPAYVWVSMVTGFGLSLLYLTIGVWSGGRILDRNWAKTISTMRTWPGHAI</sequence>
<dbReference type="Proteomes" id="UP000186465">
    <property type="component" value="Unassembled WGS sequence"/>
</dbReference>
<feature type="transmembrane region" description="Helical" evidence="1">
    <location>
        <begin position="212"/>
        <end position="231"/>
    </location>
</feature>
<comment type="caution">
    <text evidence="2">The sequence shown here is derived from an EMBL/GenBank/DDBJ whole genome shotgun (WGS) entry which is preliminary data.</text>
</comment>
<reference evidence="3" key="1">
    <citation type="submission" date="2016-11" db="EMBL/GenBank/DDBJ databases">
        <title>Actinomyces gypaetusis sp. nov. isolated from Gypaetus barbatus in Qinghai Tibet Plateau China.</title>
        <authorList>
            <person name="Meng X."/>
        </authorList>
    </citation>
    <scope>NUCLEOTIDE SEQUENCE [LARGE SCALE GENOMIC DNA]</scope>
    <source>
        <strain evidence="3">DSM 15383</strain>
    </source>
</reference>
<evidence type="ECO:0000256" key="1">
    <source>
        <dbReference type="SAM" id="Phobius"/>
    </source>
</evidence>
<dbReference type="RefSeq" id="WP_075361164.1">
    <property type="nucleotide sequence ID" value="NZ_MPDM01000002.1"/>
</dbReference>
<keyword evidence="3" id="KW-1185">Reference proteome</keyword>
<keyword evidence="1" id="KW-1133">Transmembrane helix</keyword>
<keyword evidence="1" id="KW-0812">Transmembrane</keyword>
<feature type="transmembrane region" description="Helical" evidence="1">
    <location>
        <begin position="375"/>
        <end position="396"/>
    </location>
</feature>
<gene>
    <name evidence="2" type="ORF">BM477_02860</name>
</gene>
<feature type="transmembrane region" description="Helical" evidence="1">
    <location>
        <begin position="237"/>
        <end position="259"/>
    </location>
</feature>
<protein>
    <recommendedName>
        <fullName evidence="4">Transporter</fullName>
    </recommendedName>
</protein>
<dbReference type="STRING" id="156892.BM477_02860"/>
<keyword evidence="1" id="KW-0472">Membrane</keyword>
<feature type="transmembrane region" description="Helical" evidence="1">
    <location>
        <begin position="136"/>
        <end position="156"/>
    </location>
</feature>
<dbReference type="AlphaFoldDB" id="A0A1Q5PRX1"/>